<dbReference type="SUPFAM" id="SSF51735">
    <property type="entry name" value="NAD(P)-binding Rossmann-fold domains"/>
    <property type="match status" value="1"/>
</dbReference>
<organism evidence="4 5">
    <name type="scientific">Solibacillus kalamii</name>
    <dbReference type="NCBI Taxonomy" id="1748298"/>
    <lineage>
        <taxon>Bacteria</taxon>
        <taxon>Bacillati</taxon>
        <taxon>Bacillota</taxon>
        <taxon>Bacilli</taxon>
        <taxon>Bacillales</taxon>
        <taxon>Caryophanaceae</taxon>
        <taxon>Solibacillus</taxon>
    </lineage>
</organism>
<dbReference type="Gene3D" id="3.90.180.10">
    <property type="entry name" value="Medium-chain alcohol dehydrogenases, catalytic domain"/>
    <property type="match status" value="1"/>
</dbReference>
<dbReference type="InterPro" id="IPR020843">
    <property type="entry name" value="ER"/>
</dbReference>
<keyword evidence="2" id="KW-0560">Oxidoreductase</keyword>
<dbReference type="SMART" id="SM00829">
    <property type="entry name" value="PKS_ER"/>
    <property type="match status" value="1"/>
</dbReference>
<gene>
    <name evidence="4" type="ORF">CBM15_08315</name>
</gene>
<keyword evidence="5" id="KW-1185">Reference proteome</keyword>
<evidence type="ECO:0000256" key="2">
    <source>
        <dbReference type="ARBA" id="ARBA00023002"/>
    </source>
</evidence>
<comment type="caution">
    <text evidence="4">The sequence shown here is derived from an EMBL/GenBank/DDBJ whole genome shotgun (WGS) entry which is preliminary data.</text>
</comment>
<evidence type="ECO:0000313" key="5">
    <source>
        <dbReference type="Proteomes" id="UP000196594"/>
    </source>
</evidence>
<dbReference type="EMBL" id="NHNT01000004">
    <property type="protein sequence ID" value="OUZ39253.1"/>
    <property type="molecule type" value="Genomic_DNA"/>
</dbReference>
<dbReference type="InterPro" id="IPR036291">
    <property type="entry name" value="NAD(P)-bd_dom_sf"/>
</dbReference>
<accession>A0ABX3ZHP3</accession>
<reference evidence="4 5" key="1">
    <citation type="journal article" date="2017" name="Int. J. Syst. Evol. Microbiol.">
        <title>Solibacillus kalamii sp. nov., isolated from a high-efficiency particulate arrestance filter system used in the International Space Station.</title>
        <authorList>
            <person name="Checinska Sielaff A."/>
            <person name="Kumar R.M."/>
            <person name="Pal D."/>
            <person name="Mayilraj S."/>
            <person name="Venkateswaran K."/>
        </authorList>
    </citation>
    <scope>NUCLEOTIDE SEQUENCE [LARGE SCALE GENOMIC DNA]</scope>
    <source>
        <strain evidence="4 5">ISSFR-015</strain>
    </source>
</reference>
<dbReference type="InterPro" id="IPR011032">
    <property type="entry name" value="GroES-like_sf"/>
</dbReference>
<keyword evidence="1" id="KW-0521">NADP</keyword>
<proteinExistence type="predicted"/>
<dbReference type="Gene3D" id="3.40.50.720">
    <property type="entry name" value="NAD(P)-binding Rossmann-like Domain"/>
    <property type="match status" value="1"/>
</dbReference>
<evidence type="ECO:0000313" key="4">
    <source>
        <dbReference type="EMBL" id="OUZ39253.1"/>
    </source>
</evidence>
<dbReference type="Pfam" id="PF00107">
    <property type="entry name" value="ADH_zinc_N"/>
    <property type="match status" value="1"/>
</dbReference>
<dbReference type="InterPro" id="IPR013149">
    <property type="entry name" value="ADH-like_C"/>
</dbReference>
<sequence length="329" mass="35537">MKSVRQYKAGTADVLILEDVEIPAIQQGEVLIQGLYTSVNYADIKTRMGNKGQSTFPITLGLDIVGHVIESKSSAFQKGDYVFAFPNGGSYQQVVAAKETLTFKIPETIDPLQAAALPTVTILSEILLKQIGDVQKEDTIVVHSAAGGVGTMLVKLAKHYGVSKIIGTVGDLSKKDYVLSIGADDVFTYDSFVDGVKQHTNGEGAQVIFDSVAGDVTKASLECLANFGTLVQFGNSSGKAGVISTSDVHNSCRNIKGFSLGTTRKEAPARLAPVVERIIPLFEGGELSVPIARVFDLEEVQEAHRLIESRKHQGKILIRLIKDKHYEQF</sequence>
<feature type="domain" description="Enoyl reductase (ER)" evidence="3">
    <location>
        <begin position="10"/>
        <end position="318"/>
    </location>
</feature>
<dbReference type="PANTHER" id="PTHR48106:SF13">
    <property type="entry name" value="QUINONE OXIDOREDUCTASE-RELATED"/>
    <property type="match status" value="1"/>
</dbReference>
<evidence type="ECO:0000259" key="3">
    <source>
        <dbReference type="SMART" id="SM00829"/>
    </source>
</evidence>
<protein>
    <submittedName>
        <fullName evidence="4">Quinone oxidoreductase</fullName>
    </submittedName>
</protein>
<evidence type="ECO:0000256" key="1">
    <source>
        <dbReference type="ARBA" id="ARBA00022857"/>
    </source>
</evidence>
<name>A0ABX3ZHP3_9BACL</name>
<dbReference type="InterPro" id="IPR013154">
    <property type="entry name" value="ADH-like_N"/>
</dbReference>
<dbReference type="PANTHER" id="PTHR48106">
    <property type="entry name" value="QUINONE OXIDOREDUCTASE PIG3-RELATED"/>
    <property type="match status" value="1"/>
</dbReference>
<dbReference type="Pfam" id="PF08240">
    <property type="entry name" value="ADH_N"/>
    <property type="match status" value="1"/>
</dbReference>
<dbReference type="SUPFAM" id="SSF50129">
    <property type="entry name" value="GroES-like"/>
    <property type="match status" value="1"/>
</dbReference>
<dbReference type="RefSeq" id="WP_087617093.1">
    <property type="nucleotide sequence ID" value="NZ_JAFBEY010000003.1"/>
</dbReference>
<dbReference type="Proteomes" id="UP000196594">
    <property type="component" value="Unassembled WGS sequence"/>
</dbReference>